<dbReference type="Proteomes" id="UP000197019">
    <property type="component" value="Chromosome"/>
</dbReference>
<feature type="signal peptide" evidence="2">
    <location>
        <begin position="1"/>
        <end position="17"/>
    </location>
</feature>
<reference evidence="4 6" key="2">
    <citation type="submission" date="2017-11" db="EMBL/GenBank/DDBJ databases">
        <title>Draft Genome Sequence of Methylobacter psychrotolerans Sph1T, an Obligate Methanotroph from Low-Temperature Environments.</title>
        <authorList>
            <person name="Oshkin I.Y."/>
            <person name="Miroshnikov K."/>
            <person name="Belova S.E."/>
            <person name="Korzhenkov A."/>
            <person name="Toshchakov S.V."/>
            <person name="Dedysh S.N."/>
        </authorList>
    </citation>
    <scope>NUCLEOTIDE SEQUENCE [LARGE SCALE GENOMIC DNA]</scope>
    <source>
        <strain evidence="4 6">Sph1</strain>
    </source>
</reference>
<dbReference type="AlphaFoldDB" id="A0A1Z4BVZ8"/>
<gene>
    <name evidence="4" type="ORF">AADEFJLK_04292</name>
    <name evidence="3" type="ORF">CEK71_04930</name>
</gene>
<evidence type="ECO:0000313" key="5">
    <source>
        <dbReference type="Proteomes" id="UP000197019"/>
    </source>
</evidence>
<sequence length="142" mass="16537">MKKLPILLILLSCTALIACGKSQEINGQNMKTAYRSVRSLKERLPQENRIEFEVSFWTIRDANKDDKQFLDIVGGKSPQEIIEIGKQVYQERKNANYKGYDQYSSWGEMITKFGRERIDQDNRKSPKKEDAKDKANDVLYKL</sequence>
<dbReference type="Proteomes" id="UP000237423">
    <property type="component" value="Unassembled WGS sequence"/>
</dbReference>
<dbReference type="OrthoDB" id="5569432at2"/>
<evidence type="ECO:0000313" key="6">
    <source>
        <dbReference type="Proteomes" id="UP000237423"/>
    </source>
</evidence>
<protein>
    <recommendedName>
        <fullName evidence="7">Lipoprotein</fullName>
    </recommendedName>
</protein>
<dbReference type="KEGG" id="mpsy:CEK71_04930"/>
<feature type="compositionally biased region" description="Basic and acidic residues" evidence="1">
    <location>
        <begin position="117"/>
        <end position="136"/>
    </location>
</feature>
<keyword evidence="5" id="KW-1185">Reference proteome</keyword>
<accession>A0A1Z4BVZ8</accession>
<organism evidence="3 5">
    <name type="scientific">Methylovulum psychrotolerans</name>
    <dbReference type="NCBI Taxonomy" id="1704499"/>
    <lineage>
        <taxon>Bacteria</taxon>
        <taxon>Pseudomonadati</taxon>
        <taxon>Pseudomonadota</taxon>
        <taxon>Gammaproteobacteria</taxon>
        <taxon>Methylococcales</taxon>
        <taxon>Methylococcaceae</taxon>
        <taxon>Methylovulum</taxon>
    </lineage>
</organism>
<evidence type="ECO:0000313" key="3">
    <source>
        <dbReference type="EMBL" id="ASF45461.1"/>
    </source>
</evidence>
<evidence type="ECO:0008006" key="7">
    <source>
        <dbReference type="Google" id="ProtNLM"/>
    </source>
</evidence>
<feature type="chain" id="PRO_5036030933" description="Lipoprotein" evidence="2">
    <location>
        <begin position="18"/>
        <end position="142"/>
    </location>
</feature>
<name>A0A1Z4BVZ8_9GAMM</name>
<reference evidence="3 5" key="1">
    <citation type="submission" date="2017-06" db="EMBL/GenBank/DDBJ databases">
        <title>Genome Sequencing of the methanotroph Methylovulum psychrotolerants str. HV10-M2 isolated from a high-altitude environment.</title>
        <authorList>
            <person name="Mateos-Rivera A."/>
        </authorList>
    </citation>
    <scope>NUCLEOTIDE SEQUENCE [LARGE SCALE GENOMIC DNA]</scope>
    <source>
        <strain evidence="3 5">HV10_M2</strain>
    </source>
</reference>
<dbReference type="EMBL" id="PGFZ01000019">
    <property type="protein sequence ID" value="POZ49932.1"/>
    <property type="molecule type" value="Genomic_DNA"/>
</dbReference>
<dbReference type="PROSITE" id="PS51257">
    <property type="entry name" value="PROKAR_LIPOPROTEIN"/>
    <property type="match status" value="1"/>
</dbReference>
<proteinExistence type="predicted"/>
<keyword evidence="2" id="KW-0732">Signal</keyword>
<evidence type="ECO:0000256" key="2">
    <source>
        <dbReference type="SAM" id="SignalP"/>
    </source>
</evidence>
<evidence type="ECO:0000256" key="1">
    <source>
        <dbReference type="SAM" id="MobiDB-lite"/>
    </source>
</evidence>
<dbReference type="RefSeq" id="WP_088618343.1">
    <property type="nucleotide sequence ID" value="NZ_CP022129.1"/>
</dbReference>
<dbReference type="EMBL" id="CP022129">
    <property type="protein sequence ID" value="ASF45461.1"/>
    <property type="molecule type" value="Genomic_DNA"/>
</dbReference>
<evidence type="ECO:0000313" key="4">
    <source>
        <dbReference type="EMBL" id="POZ49932.1"/>
    </source>
</evidence>
<feature type="region of interest" description="Disordered" evidence="1">
    <location>
        <begin position="117"/>
        <end position="142"/>
    </location>
</feature>